<dbReference type="GO" id="GO:0016740">
    <property type="term" value="F:transferase activity"/>
    <property type="evidence" value="ECO:0007669"/>
    <property type="project" value="UniProtKB-KW"/>
</dbReference>
<dbReference type="SUPFAM" id="SSF52833">
    <property type="entry name" value="Thioredoxin-like"/>
    <property type="match status" value="1"/>
</dbReference>
<dbReference type="Pfam" id="PF02798">
    <property type="entry name" value="GST_N"/>
    <property type="match status" value="1"/>
</dbReference>
<evidence type="ECO:0000259" key="1">
    <source>
        <dbReference type="PROSITE" id="PS50404"/>
    </source>
</evidence>
<dbReference type="PANTHER" id="PTHR44051">
    <property type="entry name" value="GLUTATHIONE S-TRANSFERASE-RELATED"/>
    <property type="match status" value="1"/>
</dbReference>
<comment type="caution">
    <text evidence="2">The sequence shown here is derived from an EMBL/GenBank/DDBJ whole genome shotgun (WGS) entry which is preliminary data.</text>
</comment>
<dbReference type="InterPro" id="IPR036249">
    <property type="entry name" value="Thioredoxin-like_sf"/>
</dbReference>
<gene>
    <name evidence="2" type="ORF">HKX02_25895</name>
</gene>
<evidence type="ECO:0000313" key="2">
    <source>
        <dbReference type="EMBL" id="NNU63653.1"/>
    </source>
</evidence>
<dbReference type="Gene3D" id="1.20.1050.10">
    <property type="match status" value="1"/>
</dbReference>
<accession>A0A849KTF4</accession>
<dbReference type="Proteomes" id="UP000574931">
    <property type="component" value="Unassembled WGS sequence"/>
</dbReference>
<feature type="non-terminal residue" evidence="2">
    <location>
        <position position="103"/>
    </location>
</feature>
<evidence type="ECO:0000313" key="3">
    <source>
        <dbReference type="Proteomes" id="UP000574931"/>
    </source>
</evidence>
<dbReference type="RefSeq" id="WP_171319990.1">
    <property type="nucleotide sequence ID" value="NZ_JABFCY010000059.1"/>
</dbReference>
<reference evidence="2 3" key="1">
    <citation type="submission" date="2020-05" db="EMBL/GenBank/DDBJ databases">
        <title>Draft Genome Sequence of Ochrobactrum soli Isolated from Stable Fly Gut.</title>
        <authorList>
            <person name="Pileggi M.T."/>
            <person name="Vazhakkala L.J."/>
            <person name="Wong C.N."/>
        </authorList>
    </citation>
    <scope>NUCLEOTIDE SEQUENCE [LARGE SCALE GENOMIC DNA]</scope>
    <source>
        <strain evidence="2 3">MTP-C0764</strain>
    </source>
</reference>
<sequence length="103" mass="11304">PEFCAVNHMGKVPALRHGESVVTEAAAICAYLDVTFPEAGLAPHPDERADFYRWMFFAAGPLEAALSNRSMGFEVPPERESMMGYGNYDSVVSTLEKAVSRHP</sequence>
<protein>
    <submittedName>
        <fullName evidence="2">Glutathione S-transferase family protein</fullName>
    </submittedName>
</protein>
<organism evidence="2 3">
    <name type="scientific">Ochrobactrum soli</name>
    <dbReference type="NCBI Taxonomy" id="2448455"/>
    <lineage>
        <taxon>Bacteria</taxon>
        <taxon>Pseudomonadati</taxon>
        <taxon>Pseudomonadota</taxon>
        <taxon>Alphaproteobacteria</taxon>
        <taxon>Hyphomicrobiales</taxon>
        <taxon>Brucellaceae</taxon>
        <taxon>Brucella/Ochrobactrum group</taxon>
        <taxon>Ochrobactrum</taxon>
    </lineage>
</organism>
<proteinExistence type="predicted"/>
<dbReference type="PROSITE" id="PS50404">
    <property type="entry name" value="GST_NTER"/>
    <property type="match status" value="1"/>
</dbReference>
<dbReference type="AlphaFoldDB" id="A0A849KTF4"/>
<keyword evidence="3" id="KW-1185">Reference proteome</keyword>
<name>A0A849KTF4_9HYPH</name>
<feature type="domain" description="GST N-terminal" evidence="1">
    <location>
        <begin position="1"/>
        <end position="40"/>
    </location>
</feature>
<feature type="non-terminal residue" evidence="2">
    <location>
        <position position="1"/>
    </location>
</feature>
<dbReference type="Gene3D" id="3.40.30.10">
    <property type="entry name" value="Glutaredoxin"/>
    <property type="match status" value="1"/>
</dbReference>
<dbReference type="EMBL" id="JABFCY010000059">
    <property type="protein sequence ID" value="NNU63653.1"/>
    <property type="molecule type" value="Genomic_DNA"/>
</dbReference>
<dbReference type="InterPro" id="IPR004045">
    <property type="entry name" value="Glutathione_S-Trfase_N"/>
</dbReference>
<dbReference type="PANTHER" id="PTHR44051:SF8">
    <property type="entry name" value="GLUTATHIONE S-TRANSFERASE GSTA"/>
    <property type="match status" value="1"/>
</dbReference>
<keyword evidence="2" id="KW-0808">Transferase</keyword>